<evidence type="ECO:0000256" key="5">
    <source>
        <dbReference type="ARBA" id="ARBA00023004"/>
    </source>
</evidence>
<dbReference type="SFLD" id="SFLDG01086">
    <property type="entry name" value="elongater_protein-like"/>
    <property type="match status" value="1"/>
</dbReference>
<evidence type="ECO:0000256" key="2">
    <source>
        <dbReference type="ARBA" id="ARBA00022485"/>
    </source>
</evidence>
<dbReference type="InterPro" id="IPR006638">
    <property type="entry name" value="Elp3/MiaA/NifB-like_rSAM"/>
</dbReference>
<dbReference type="InterPro" id="IPR058240">
    <property type="entry name" value="rSAM_sf"/>
</dbReference>
<dbReference type="GO" id="GO:0003824">
    <property type="term" value="F:catalytic activity"/>
    <property type="evidence" value="ECO:0007669"/>
    <property type="project" value="InterPro"/>
</dbReference>
<dbReference type="GO" id="GO:0002926">
    <property type="term" value="P:tRNA wobble base 5-methoxycarbonylmethyl-2-thiouridinylation"/>
    <property type="evidence" value="ECO:0007669"/>
    <property type="project" value="TreeGrafter"/>
</dbReference>
<dbReference type="EMBL" id="AP017368">
    <property type="protein sequence ID" value="BAV92543.1"/>
    <property type="molecule type" value="Genomic_DNA"/>
</dbReference>
<evidence type="ECO:0000259" key="7">
    <source>
        <dbReference type="PROSITE" id="PS51918"/>
    </source>
</evidence>
<name>A0A1J1DRQ4_9BACT</name>
<sequence>MKKFYWSAPRRSACPIIPVFLPFHGCPAHCVYCAQYTQTGQGPIPFPDILDKVGTVLRARALAGLPPPELAFYGGTFTSMPEKEQRQCLDLATYAIQRGLICSFRCSTRPDSVDVPTLTRLRDAGCSTVELGAQSFADAALTAARRGYGGAAAAACNLAKQAGLNLGVQLLPGMPGVSPEVFICDVSAALRMGADMLRFYPCLVLAGTELAREWRAGGYRPWGMEVCLASLAQGCHGHGAQNVGYAWGWHLKPFLTERCWPGSVHPALGERVMARALLMAVRQEADRGRLFALDAPLRCQGYFWGHRGELRAAWAALGLGSDEVRFVEGEEVRLYL</sequence>
<evidence type="ECO:0000256" key="1">
    <source>
        <dbReference type="ARBA" id="ARBA00001966"/>
    </source>
</evidence>
<accession>A0A1J1DRQ4</accession>
<keyword evidence="5" id="KW-0408">Iron</keyword>
<dbReference type="OrthoDB" id="9815044at2"/>
<dbReference type="KEGG" id="dtr:RSDT_1031"/>
<dbReference type="RefSeq" id="WP_145954821.1">
    <property type="nucleotide sequence ID" value="NZ_AP017368.1"/>
</dbReference>
<dbReference type="PANTHER" id="PTHR11135">
    <property type="entry name" value="HISTONE ACETYLTRANSFERASE-RELATED"/>
    <property type="match status" value="1"/>
</dbReference>
<keyword evidence="3" id="KW-0949">S-adenosyl-L-methionine</keyword>
<evidence type="ECO:0000256" key="6">
    <source>
        <dbReference type="ARBA" id="ARBA00023014"/>
    </source>
</evidence>
<dbReference type="Pfam" id="PF04055">
    <property type="entry name" value="Radical_SAM"/>
    <property type="match status" value="1"/>
</dbReference>
<dbReference type="InterPro" id="IPR013785">
    <property type="entry name" value="Aldolase_TIM"/>
</dbReference>
<dbReference type="AlphaFoldDB" id="A0A1J1DRQ4"/>
<dbReference type="SMART" id="SM00729">
    <property type="entry name" value="Elp3"/>
    <property type="match status" value="1"/>
</dbReference>
<proteinExistence type="predicted"/>
<dbReference type="PANTHER" id="PTHR11135:SF0">
    <property type="entry name" value="ELONGATOR COMPLEX PROTEIN 3"/>
    <property type="match status" value="1"/>
</dbReference>
<evidence type="ECO:0000256" key="3">
    <source>
        <dbReference type="ARBA" id="ARBA00022691"/>
    </source>
</evidence>
<dbReference type="PROSITE" id="PS51918">
    <property type="entry name" value="RADICAL_SAM"/>
    <property type="match status" value="1"/>
</dbReference>
<gene>
    <name evidence="8" type="ORF">RSDT_1031</name>
</gene>
<dbReference type="GO" id="GO:0051539">
    <property type="term" value="F:4 iron, 4 sulfur cluster binding"/>
    <property type="evidence" value="ECO:0007669"/>
    <property type="project" value="UniProtKB-KW"/>
</dbReference>
<dbReference type="GO" id="GO:0005737">
    <property type="term" value="C:cytoplasm"/>
    <property type="evidence" value="ECO:0007669"/>
    <property type="project" value="TreeGrafter"/>
</dbReference>
<dbReference type="InterPro" id="IPR032432">
    <property type="entry name" value="Radical_SAM_C"/>
</dbReference>
<dbReference type="CDD" id="cd01335">
    <property type="entry name" value="Radical_SAM"/>
    <property type="match status" value="1"/>
</dbReference>
<dbReference type="GO" id="GO:0046872">
    <property type="term" value="F:metal ion binding"/>
    <property type="evidence" value="ECO:0007669"/>
    <property type="project" value="UniProtKB-KW"/>
</dbReference>
<evidence type="ECO:0000256" key="4">
    <source>
        <dbReference type="ARBA" id="ARBA00022723"/>
    </source>
</evidence>
<keyword evidence="4" id="KW-0479">Metal-binding</keyword>
<dbReference type="SFLD" id="SFLDG01082">
    <property type="entry name" value="B12-binding_domain_containing"/>
    <property type="match status" value="1"/>
</dbReference>
<evidence type="ECO:0000313" key="9">
    <source>
        <dbReference type="Proteomes" id="UP000242645"/>
    </source>
</evidence>
<keyword evidence="9" id="KW-1185">Reference proteome</keyword>
<protein>
    <submittedName>
        <fullName evidence="8">Radical SAM domain-containing protein</fullName>
    </submittedName>
</protein>
<dbReference type="SFLD" id="SFLDS00029">
    <property type="entry name" value="Radical_SAM"/>
    <property type="match status" value="1"/>
</dbReference>
<comment type="cofactor">
    <cofactor evidence="1">
        <name>[4Fe-4S] cluster</name>
        <dbReference type="ChEBI" id="CHEBI:49883"/>
    </cofactor>
</comment>
<organism evidence="8 9">
    <name type="scientific">Candidatus Desulfovibrio trichonymphae</name>
    <dbReference type="NCBI Taxonomy" id="1725232"/>
    <lineage>
        <taxon>Bacteria</taxon>
        <taxon>Pseudomonadati</taxon>
        <taxon>Thermodesulfobacteriota</taxon>
        <taxon>Desulfovibrionia</taxon>
        <taxon>Desulfovibrionales</taxon>
        <taxon>Desulfovibrionaceae</taxon>
        <taxon>Desulfovibrio</taxon>
    </lineage>
</organism>
<evidence type="ECO:0000313" key="8">
    <source>
        <dbReference type="EMBL" id="BAV92543.1"/>
    </source>
</evidence>
<reference evidence="8 9" key="1">
    <citation type="journal article" date="2017" name="ISME J.">
        <title>Genome of 'Ca. Desulfovibrio trichonymphae', an H2-oxidizing bacterium in a tripartite symbiotic system within a protist cell in the termite gut.</title>
        <authorList>
            <person name="Kuwahara H."/>
            <person name="Yuki M."/>
            <person name="Izawa K."/>
            <person name="Ohkuma M."/>
            <person name="Hongoh Y."/>
        </authorList>
    </citation>
    <scope>NUCLEOTIDE SEQUENCE [LARGE SCALE GENOMIC DNA]</scope>
    <source>
        <strain evidence="8 9">Rs-N31</strain>
    </source>
</reference>
<dbReference type="Pfam" id="PF16199">
    <property type="entry name" value="Radical_SAM_C"/>
    <property type="match status" value="1"/>
</dbReference>
<dbReference type="InterPro" id="IPR039661">
    <property type="entry name" value="ELP3"/>
</dbReference>
<feature type="domain" description="Radical SAM core" evidence="7">
    <location>
        <begin position="7"/>
        <end position="236"/>
    </location>
</feature>
<dbReference type="Gene3D" id="3.20.20.70">
    <property type="entry name" value="Aldolase class I"/>
    <property type="match status" value="1"/>
</dbReference>
<keyword evidence="2" id="KW-0004">4Fe-4S</keyword>
<dbReference type="Proteomes" id="UP000242645">
    <property type="component" value="Chromosome"/>
</dbReference>
<dbReference type="InterPro" id="IPR007197">
    <property type="entry name" value="rSAM"/>
</dbReference>
<dbReference type="SUPFAM" id="SSF102114">
    <property type="entry name" value="Radical SAM enzymes"/>
    <property type="match status" value="1"/>
</dbReference>
<keyword evidence="6" id="KW-0411">Iron-sulfur</keyword>